<dbReference type="GO" id="GO:0016491">
    <property type="term" value="F:oxidoreductase activity"/>
    <property type="evidence" value="ECO:0007669"/>
    <property type="project" value="UniProtKB-KW"/>
</dbReference>
<keyword evidence="4" id="KW-1185">Reference proteome</keyword>
<dbReference type="OrthoDB" id="167398at2759"/>
<dbReference type="InterPro" id="IPR039261">
    <property type="entry name" value="FNR_nucleotide-bd"/>
</dbReference>
<dbReference type="Gene3D" id="3.40.50.80">
    <property type="entry name" value="Nucleotide-binding domain of ferredoxin-NADP reductase (FNR) module"/>
    <property type="match status" value="1"/>
</dbReference>
<protein>
    <recommendedName>
        <fullName evidence="2">Ferric reductase NAD binding domain-containing protein</fullName>
    </recommendedName>
</protein>
<proteinExistence type="predicted"/>
<keyword evidence="1" id="KW-0560">Oxidoreductase</keyword>
<accession>A0A8H7AA51</accession>
<dbReference type="Pfam" id="PF08030">
    <property type="entry name" value="NAD_binding_6"/>
    <property type="match status" value="1"/>
</dbReference>
<sequence>MLAIAGGTGISFVFPQILQLLAKTVDDRERGLTELVWIVRKMGRYSVVYSRD</sequence>
<evidence type="ECO:0000313" key="4">
    <source>
        <dbReference type="Proteomes" id="UP000606974"/>
    </source>
</evidence>
<gene>
    <name evidence="3" type="ORF">GJ744_003752</name>
</gene>
<evidence type="ECO:0000313" key="3">
    <source>
        <dbReference type="EMBL" id="KAF7503422.1"/>
    </source>
</evidence>
<feature type="domain" description="Ferric reductase NAD binding" evidence="2">
    <location>
        <begin position="2"/>
        <end position="48"/>
    </location>
</feature>
<comment type="caution">
    <text evidence="3">The sequence shown here is derived from an EMBL/GenBank/DDBJ whole genome shotgun (WGS) entry which is preliminary data.</text>
</comment>
<dbReference type="EMBL" id="JAACFV010000179">
    <property type="protein sequence ID" value="KAF7503422.1"/>
    <property type="molecule type" value="Genomic_DNA"/>
</dbReference>
<dbReference type="AlphaFoldDB" id="A0A8H7AA51"/>
<evidence type="ECO:0000256" key="1">
    <source>
        <dbReference type="ARBA" id="ARBA00023002"/>
    </source>
</evidence>
<evidence type="ECO:0000259" key="2">
    <source>
        <dbReference type="Pfam" id="PF08030"/>
    </source>
</evidence>
<name>A0A8H7AA51_9EURO</name>
<dbReference type="Proteomes" id="UP000606974">
    <property type="component" value="Unassembled WGS sequence"/>
</dbReference>
<organism evidence="3 4">
    <name type="scientific">Endocarpon pusillum</name>
    <dbReference type="NCBI Taxonomy" id="364733"/>
    <lineage>
        <taxon>Eukaryota</taxon>
        <taxon>Fungi</taxon>
        <taxon>Dikarya</taxon>
        <taxon>Ascomycota</taxon>
        <taxon>Pezizomycotina</taxon>
        <taxon>Eurotiomycetes</taxon>
        <taxon>Chaetothyriomycetidae</taxon>
        <taxon>Verrucariales</taxon>
        <taxon>Verrucariaceae</taxon>
        <taxon>Endocarpon</taxon>
    </lineage>
</organism>
<dbReference type="InterPro" id="IPR013121">
    <property type="entry name" value="Fe_red_NAD-bd_6"/>
</dbReference>
<reference evidence="3" key="1">
    <citation type="submission" date="2020-02" db="EMBL/GenBank/DDBJ databases">
        <authorList>
            <person name="Palmer J.M."/>
        </authorList>
    </citation>
    <scope>NUCLEOTIDE SEQUENCE</scope>
    <source>
        <strain evidence="3">EPUS1.4</strain>
        <tissue evidence="3">Thallus</tissue>
    </source>
</reference>